<keyword evidence="1" id="KW-0812">Transmembrane</keyword>
<dbReference type="PANTHER" id="PTHR37422">
    <property type="entry name" value="TEICHURONIC ACID BIOSYNTHESIS PROTEIN TUAE"/>
    <property type="match status" value="1"/>
</dbReference>
<evidence type="ECO:0000313" key="2">
    <source>
        <dbReference type="EMBL" id="MBB6048724.1"/>
    </source>
</evidence>
<feature type="transmembrane region" description="Helical" evidence="1">
    <location>
        <begin position="30"/>
        <end position="49"/>
    </location>
</feature>
<dbReference type="RefSeq" id="WP_184192359.1">
    <property type="nucleotide sequence ID" value="NZ_JACHGW010000001.1"/>
</dbReference>
<proteinExistence type="predicted"/>
<name>A0A7W9W3U1_ARMRO</name>
<dbReference type="AlphaFoldDB" id="A0A7W9W3U1"/>
<organism evidence="2 3">
    <name type="scientific">Armatimonas rosea</name>
    <dbReference type="NCBI Taxonomy" id="685828"/>
    <lineage>
        <taxon>Bacteria</taxon>
        <taxon>Bacillati</taxon>
        <taxon>Armatimonadota</taxon>
        <taxon>Armatimonadia</taxon>
        <taxon>Armatimonadales</taxon>
        <taxon>Armatimonadaceae</taxon>
        <taxon>Armatimonas</taxon>
    </lineage>
</organism>
<gene>
    <name evidence="2" type="ORF">HNQ39_000486</name>
</gene>
<accession>A0A7W9W3U1</accession>
<evidence type="ECO:0000313" key="3">
    <source>
        <dbReference type="Proteomes" id="UP000520814"/>
    </source>
</evidence>
<protein>
    <submittedName>
        <fullName evidence="2">MFS family permease</fullName>
    </submittedName>
</protein>
<feature type="transmembrane region" description="Helical" evidence="1">
    <location>
        <begin position="383"/>
        <end position="407"/>
    </location>
</feature>
<dbReference type="Proteomes" id="UP000520814">
    <property type="component" value="Unassembled WGS sequence"/>
</dbReference>
<feature type="transmembrane region" description="Helical" evidence="1">
    <location>
        <begin position="357"/>
        <end position="376"/>
    </location>
</feature>
<feature type="transmembrane region" description="Helical" evidence="1">
    <location>
        <begin position="99"/>
        <end position="124"/>
    </location>
</feature>
<keyword evidence="1" id="KW-1133">Transmembrane helix</keyword>
<keyword evidence="3" id="KW-1185">Reference proteome</keyword>
<sequence length="463" mass="51494">MKYVVFFLMLCVGVPLLANRAVIDAKVRGLLAGGIFLFALLVKQGKVNFVSMETYRGPDRGFEVCTCDLIALALCIVLHKKYPERIVKFPPGSWLLLALYIIATISVAGAEFKLVSFFSLFKWARAYGIYWITYNMLRMPWPRRNIWLGMVIAGWTLFLWALKDKYIGHVYRVAACFDHSNTVPLFINQFLPVLAMWGLTDKKLSNAQSVLSTIGCLGLCVASQSSFSRLGMLLSVSGFFGSLLIANIFCRTKRVRGVTVFAVTGVIVGGLLALPSIMERIRTAPEESELARKEFNIAAKKMAEDHPFGVGVNNFSHALTKQARYSQFITVMEDEDEAGVCHHIYNLTAAELGKPGLYVFVVILVYFGGNALIGFWKNRHNMVGWLCMSVFIGECALHVSGFAEWVFRITPVTYMYAIMAGLAMGLKDGGGYDLIPQKKKPVKKLKALEVQELQAVEEAPCAV</sequence>
<dbReference type="InterPro" id="IPR051533">
    <property type="entry name" value="WaaL-like"/>
</dbReference>
<feature type="transmembrane region" description="Helical" evidence="1">
    <location>
        <begin position="230"/>
        <end position="250"/>
    </location>
</feature>
<keyword evidence="1" id="KW-0472">Membrane</keyword>
<dbReference type="PANTHER" id="PTHR37422:SF13">
    <property type="entry name" value="LIPOPOLYSACCHARIDE BIOSYNTHESIS PROTEIN PA4999-RELATED"/>
    <property type="match status" value="1"/>
</dbReference>
<reference evidence="2 3" key="1">
    <citation type="submission" date="2020-08" db="EMBL/GenBank/DDBJ databases">
        <title>Genomic Encyclopedia of Type Strains, Phase IV (KMG-IV): sequencing the most valuable type-strain genomes for metagenomic binning, comparative biology and taxonomic classification.</title>
        <authorList>
            <person name="Goeker M."/>
        </authorList>
    </citation>
    <scope>NUCLEOTIDE SEQUENCE [LARGE SCALE GENOMIC DNA]</scope>
    <source>
        <strain evidence="2 3">DSM 23562</strain>
    </source>
</reference>
<feature type="transmembrane region" description="Helical" evidence="1">
    <location>
        <begin position="257"/>
        <end position="278"/>
    </location>
</feature>
<evidence type="ECO:0000256" key="1">
    <source>
        <dbReference type="SAM" id="Phobius"/>
    </source>
</evidence>
<feature type="transmembrane region" description="Helical" evidence="1">
    <location>
        <begin position="145"/>
        <end position="162"/>
    </location>
</feature>
<dbReference type="EMBL" id="JACHGW010000001">
    <property type="protein sequence ID" value="MBB6048724.1"/>
    <property type="molecule type" value="Genomic_DNA"/>
</dbReference>
<feature type="transmembrane region" description="Helical" evidence="1">
    <location>
        <begin position="413"/>
        <end position="435"/>
    </location>
</feature>
<comment type="caution">
    <text evidence="2">The sequence shown here is derived from an EMBL/GenBank/DDBJ whole genome shotgun (WGS) entry which is preliminary data.</text>
</comment>